<dbReference type="PANTHER" id="PTHR38926:SF5">
    <property type="entry name" value="F-BOX AND LEUCINE-RICH REPEAT PROTEIN 6"/>
    <property type="match status" value="1"/>
</dbReference>
<dbReference type="InterPro" id="IPR036047">
    <property type="entry name" value="F-box-like_dom_sf"/>
</dbReference>
<dbReference type="InterPro" id="IPR032675">
    <property type="entry name" value="LRR_dom_sf"/>
</dbReference>
<dbReference type="EMBL" id="JACAZE010000030">
    <property type="protein sequence ID" value="KAF7289034.1"/>
    <property type="molecule type" value="Genomic_DNA"/>
</dbReference>
<keyword evidence="3" id="KW-1185">Reference proteome</keyword>
<protein>
    <submittedName>
        <fullName evidence="2">F-box domain-containing protein</fullName>
    </submittedName>
</protein>
<dbReference type="Gene3D" id="3.80.10.10">
    <property type="entry name" value="Ribonuclease Inhibitor"/>
    <property type="match status" value="1"/>
</dbReference>
<dbReference type="SUPFAM" id="SSF52047">
    <property type="entry name" value="RNI-like"/>
    <property type="match status" value="1"/>
</dbReference>
<evidence type="ECO:0000259" key="1">
    <source>
        <dbReference type="Pfam" id="PF12937"/>
    </source>
</evidence>
<accession>A0A8H6VPM5</accession>
<reference evidence="2" key="1">
    <citation type="submission" date="2020-05" db="EMBL/GenBank/DDBJ databases">
        <title>Mycena genomes resolve the evolution of fungal bioluminescence.</title>
        <authorList>
            <person name="Tsai I.J."/>
        </authorList>
    </citation>
    <scope>NUCLEOTIDE SEQUENCE</scope>
    <source>
        <strain evidence="2">110903Hualien_Pintung</strain>
    </source>
</reference>
<sequence>MSSEHEPPIFRLPTELLVKILDLGSQGQYGDPQLHRLANARLLRLSQVCSRWHTVALGTPALWATIHVRVNLSTRVPSDSSLRNQLETRAEPLLRAALERSENTPLTLMVDLRPEWTDGLLQMLMQQSERWLNVDLTLYGHSIEGIRFVKNRLPLLRRLSLALLTGFDDPPCNAFAVAPALTHVSLYAPGWPPPSLPWSQLHELTVDPDTIADNSASMDEAMGCLCFCPSHCSVTINDIYVDATGWQSPDEPTITSPIEVLHLEASQATNEHTSPPETLARVLESLNLPRLRDLDIHSSLGKLLSWSPEAFSAFGGRSPLITRLFLKNIIIHDHELVKALAVVPALRDLSISDIHNSDADVNHQIVTAELYRQLTRNTSRPPLVPHLQRLSCASLFEEPENDALLRALLESRIKPPDVFKLDCGVYAVSAALHDVGYDLSDTETGTICMIPIPCNTDTLELASDLLEKCSEDCSVAILGLQVTEGGLTDPVVSRIKTLELSMNGLLPSSLESWDMPCLETLSIEGPTQPLVWSTDSFSAFAARSRSLTRLDLKGIFISAHELASSLEHVPALCELSVADGDRNVGGVTYLVVAAEFFRCLTLDPAGDGDGLVPKLERLTCTAFFREFQNDALLHAMLASRMHANGAFAFRAIVMYPEHNVYWPEERVARLEHLLADLKAQNLVVDIQVNRDRKLETDGAESVDGQPRYRTYDEQ</sequence>
<dbReference type="Proteomes" id="UP000613580">
    <property type="component" value="Unassembled WGS sequence"/>
</dbReference>
<dbReference type="SUPFAM" id="SSF81383">
    <property type="entry name" value="F-box domain"/>
    <property type="match status" value="1"/>
</dbReference>
<dbReference type="Pfam" id="PF12937">
    <property type="entry name" value="F-box-like"/>
    <property type="match status" value="1"/>
</dbReference>
<organism evidence="2 3">
    <name type="scientific">Mycena chlorophos</name>
    <name type="common">Agaric fungus</name>
    <name type="synonym">Agaricus chlorophos</name>
    <dbReference type="NCBI Taxonomy" id="658473"/>
    <lineage>
        <taxon>Eukaryota</taxon>
        <taxon>Fungi</taxon>
        <taxon>Dikarya</taxon>
        <taxon>Basidiomycota</taxon>
        <taxon>Agaricomycotina</taxon>
        <taxon>Agaricomycetes</taxon>
        <taxon>Agaricomycetidae</taxon>
        <taxon>Agaricales</taxon>
        <taxon>Marasmiineae</taxon>
        <taxon>Mycenaceae</taxon>
        <taxon>Mycena</taxon>
    </lineage>
</organism>
<evidence type="ECO:0000313" key="2">
    <source>
        <dbReference type="EMBL" id="KAF7289034.1"/>
    </source>
</evidence>
<dbReference type="AlphaFoldDB" id="A0A8H6VPM5"/>
<feature type="domain" description="F-box" evidence="1">
    <location>
        <begin position="10"/>
        <end position="68"/>
    </location>
</feature>
<dbReference type="PANTHER" id="PTHR38926">
    <property type="entry name" value="F-BOX DOMAIN CONTAINING PROTEIN, EXPRESSED"/>
    <property type="match status" value="1"/>
</dbReference>
<name>A0A8H6VPM5_MYCCL</name>
<gene>
    <name evidence="2" type="ORF">HMN09_01351400</name>
</gene>
<comment type="caution">
    <text evidence="2">The sequence shown here is derived from an EMBL/GenBank/DDBJ whole genome shotgun (WGS) entry which is preliminary data.</text>
</comment>
<dbReference type="InterPro" id="IPR001810">
    <property type="entry name" value="F-box_dom"/>
</dbReference>
<dbReference type="OrthoDB" id="3266451at2759"/>
<dbReference type="Gene3D" id="1.20.1280.50">
    <property type="match status" value="1"/>
</dbReference>
<proteinExistence type="predicted"/>
<evidence type="ECO:0000313" key="3">
    <source>
        <dbReference type="Proteomes" id="UP000613580"/>
    </source>
</evidence>